<accession>A0A327YME7</accession>
<dbReference type="RefSeq" id="WP_111643943.1">
    <property type="nucleotide sequence ID" value="NZ_QLMH01000002.1"/>
</dbReference>
<dbReference type="AlphaFoldDB" id="A0A327YME7"/>
<evidence type="ECO:0000313" key="2">
    <source>
        <dbReference type="Proteomes" id="UP000248555"/>
    </source>
</evidence>
<protein>
    <submittedName>
        <fullName evidence="1">Uridine kinase</fullName>
    </submittedName>
</protein>
<proteinExistence type="predicted"/>
<gene>
    <name evidence="1" type="ORF">B0I26_10259</name>
</gene>
<dbReference type="SUPFAM" id="SSF52540">
    <property type="entry name" value="P-loop containing nucleoside triphosphate hydrolases"/>
    <property type="match status" value="1"/>
</dbReference>
<keyword evidence="1" id="KW-0418">Kinase</keyword>
<organism evidence="1 2">
    <name type="scientific">Paranoxybacillus vitaminiphilus</name>
    <dbReference type="NCBI Taxonomy" id="581036"/>
    <lineage>
        <taxon>Bacteria</taxon>
        <taxon>Bacillati</taxon>
        <taxon>Bacillota</taxon>
        <taxon>Bacilli</taxon>
        <taxon>Bacillales</taxon>
        <taxon>Anoxybacillaceae</taxon>
        <taxon>Paranoxybacillus</taxon>
    </lineage>
</organism>
<dbReference type="OrthoDB" id="1420794at2"/>
<reference evidence="1 2" key="1">
    <citation type="submission" date="2018-06" db="EMBL/GenBank/DDBJ databases">
        <title>Genomic Encyclopedia of Type Strains, Phase III (KMG-III): the genomes of soil and plant-associated and newly described type strains.</title>
        <authorList>
            <person name="Whitman W."/>
        </authorList>
    </citation>
    <scope>NUCLEOTIDE SEQUENCE [LARGE SCALE GENOMIC DNA]</scope>
    <source>
        <strain evidence="1 2">CGMCC 1.8979</strain>
    </source>
</reference>
<dbReference type="Proteomes" id="UP000248555">
    <property type="component" value="Unassembled WGS sequence"/>
</dbReference>
<name>A0A327YME7_9BACL</name>
<sequence>MKNMIAAVQLHILISKIKKKNQTFVLGFDGFGGSGKTTLANDYKRLIEKEGLRVTLLHLDDIIRKKQDRYNTSFPEWYEYYYLQWDVGYIRQQILEPLQKSGFLDSYIQFYDKNLDQHYEKKVVVPEKSVCMIEGVFLQREEWRPYFDFVYFVDCGKDKRLKRILKRDTYIGNVAEIVRKYEVRYFPAEEYYEKKRNPKSLANEVIVNT</sequence>
<dbReference type="GO" id="GO:0016301">
    <property type="term" value="F:kinase activity"/>
    <property type="evidence" value="ECO:0007669"/>
    <property type="project" value="UniProtKB-KW"/>
</dbReference>
<evidence type="ECO:0000313" key="1">
    <source>
        <dbReference type="EMBL" id="RAK22080.1"/>
    </source>
</evidence>
<keyword evidence="2" id="KW-1185">Reference proteome</keyword>
<dbReference type="PANTHER" id="PTHR10285">
    <property type="entry name" value="URIDINE KINASE"/>
    <property type="match status" value="1"/>
</dbReference>
<dbReference type="Gene3D" id="3.40.50.300">
    <property type="entry name" value="P-loop containing nucleotide triphosphate hydrolases"/>
    <property type="match status" value="1"/>
</dbReference>
<dbReference type="EMBL" id="QLMH01000002">
    <property type="protein sequence ID" value="RAK22080.1"/>
    <property type="molecule type" value="Genomic_DNA"/>
</dbReference>
<comment type="caution">
    <text evidence="1">The sequence shown here is derived from an EMBL/GenBank/DDBJ whole genome shotgun (WGS) entry which is preliminary data.</text>
</comment>
<dbReference type="InterPro" id="IPR027417">
    <property type="entry name" value="P-loop_NTPase"/>
</dbReference>
<keyword evidence="1" id="KW-0808">Transferase</keyword>